<name>A0ABW2T7N0_9ACTN</name>
<dbReference type="SMART" id="SM00421">
    <property type="entry name" value="HTH_LUXR"/>
    <property type="match status" value="1"/>
</dbReference>
<dbReference type="CDD" id="cd17535">
    <property type="entry name" value="REC_NarL-like"/>
    <property type="match status" value="1"/>
</dbReference>
<gene>
    <name evidence="8" type="ORF">ACFQVD_30825</name>
</gene>
<dbReference type="Proteomes" id="UP001596514">
    <property type="component" value="Unassembled WGS sequence"/>
</dbReference>
<sequence>MPIRVVIADDEDLIRTGLRIIVDTEPDLEVVGEAADGAAVVPVVRTTRPDVVLMDVRMPAVDGIQATRLLLALPQPPKVIVVTTFNDDDYIYDALRAGASGFLLKRSRPDDLAQAVRIVAAGESLLFPAAIRALAANRQSRYAATRAVPGLGKLTAREADVLRLMACGRSNTEIAAELVIGAETVKTHVGNVLTKLGARDRTQAVITAYESGFVSPAELRPR</sequence>
<evidence type="ECO:0000256" key="1">
    <source>
        <dbReference type="ARBA" id="ARBA00022553"/>
    </source>
</evidence>
<evidence type="ECO:0000256" key="4">
    <source>
        <dbReference type="ARBA" id="ARBA00023163"/>
    </source>
</evidence>
<keyword evidence="1 5" id="KW-0597">Phosphoprotein</keyword>
<feature type="modified residue" description="4-aspartylphosphate" evidence="5">
    <location>
        <position position="55"/>
    </location>
</feature>
<dbReference type="PRINTS" id="PR00038">
    <property type="entry name" value="HTHLUXR"/>
</dbReference>
<dbReference type="InterPro" id="IPR000792">
    <property type="entry name" value="Tscrpt_reg_LuxR_C"/>
</dbReference>
<dbReference type="SMART" id="SM00448">
    <property type="entry name" value="REC"/>
    <property type="match status" value="1"/>
</dbReference>
<evidence type="ECO:0000259" key="7">
    <source>
        <dbReference type="PROSITE" id="PS50110"/>
    </source>
</evidence>
<dbReference type="InterPro" id="IPR011006">
    <property type="entry name" value="CheY-like_superfamily"/>
</dbReference>
<accession>A0ABW2T7N0</accession>
<dbReference type="CDD" id="cd06170">
    <property type="entry name" value="LuxR_C_like"/>
    <property type="match status" value="1"/>
</dbReference>
<dbReference type="Pfam" id="PF00072">
    <property type="entry name" value="Response_reg"/>
    <property type="match status" value="1"/>
</dbReference>
<feature type="domain" description="Response regulatory" evidence="7">
    <location>
        <begin position="4"/>
        <end position="120"/>
    </location>
</feature>
<feature type="domain" description="HTH luxR-type" evidence="6">
    <location>
        <begin position="147"/>
        <end position="212"/>
    </location>
</feature>
<dbReference type="EMBL" id="JBHTEE010000001">
    <property type="protein sequence ID" value="MFC7604512.1"/>
    <property type="molecule type" value="Genomic_DNA"/>
</dbReference>
<organism evidence="8 9">
    <name type="scientific">Streptosporangium amethystogenes subsp. fukuiense</name>
    <dbReference type="NCBI Taxonomy" id="698418"/>
    <lineage>
        <taxon>Bacteria</taxon>
        <taxon>Bacillati</taxon>
        <taxon>Actinomycetota</taxon>
        <taxon>Actinomycetes</taxon>
        <taxon>Streptosporangiales</taxon>
        <taxon>Streptosporangiaceae</taxon>
        <taxon>Streptosporangium</taxon>
    </lineage>
</organism>
<evidence type="ECO:0000256" key="2">
    <source>
        <dbReference type="ARBA" id="ARBA00023015"/>
    </source>
</evidence>
<evidence type="ECO:0000313" key="9">
    <source>
        <dbReference type="Proteomes" id="UP001596514"/>
    </source>
</evidence>
<comment type="caution">
    <text evidence="8">The sequence shown here is derived from an EMBL/GenBank/DDBJ whole genome shotgun (WGS) entry which is preliminary data.</text>
</comment>
<dbReference type="InterPro" id="IPR016032">
    <property type="entry name" value="Sig_transdc_resp-reg_C-effctor"/>
</dbReference>
<dbReference type="InterPro" id="IPR058245">
    <property type="entry name" value="NreC/VraR/RcsB-like_REC"/>
</dbReference>
<evidence type="ECO:0000256" key="3">
    <source>
        <dbReference type="ARBA" id="ARBA00023125"/>
    </source>
</evidence>
<dbReference type="PROSITE" id="PS50110">
    <property type="entry name" value="RESPONSE_REGULATORY"/>
    <property type="match status" value="1"/>
</dbReference>
<dbReference type="SUPFAM" id="SSF46894">
    <property type="entry name" value="C-terminal effector domain of the bipartite response regulators"/>
    <property type="match status" value="1"/>
</dbReference>
<proteinExistence type="predicted"/>
<dbReference type="PROSITE" id="PS00622">
    <property type="entry name" value="HTH_LUXR_1"/>
    <property type="match status" value="1"/>
</dbReference>
<evidence type="ECO:0000313" key="8">
    <source>
        <dbReference type="EMBL" id="MFC7604512.1"/>
    </source>
</evidence>
<keyword evidence="3" id="KW-0238">DNA-binding</keyword>
<dbReference type="Pfam" id="PF00196">
    <property type="entry name" value="GerE"/>
    <property type="match status" value="1"/>
</dbReference>
<dbReference type="PROSITE" id="PS50043">
    <property type="entry name" value="HTH_LUXR_2"/>
    <property type="match status" value="1"/>
</dbReference>
<protein>
    <submittedName>
        <fullName evidence="8">Response regulator</fullName>
    </submittedName>
</protein>
<dbReference type="PANTHER" id="PTHR43214:SF24">
    <property type="entry name" value="TRANSCRIPTIONAL REGULATORY PROTEIN NARL-RELATED"/>
    <property type="match status" value="1"/>
</dbReference>
<keyword evidence="4" id="KW-0804">Transcription</keyword>
<dbReference type="SUPFAM" id="SSF52172">
    <property type="entry name" value="CheY-like"/>
    <property type="match status" value="1"/>
</dbReference>
<dbReference type="PANTHER" id="PTHR43214">
    <property type="entry name" value="TWO-COMPONENT RESPONSE REGULATOR"/>
    <property type="match status" value="1"/>
</dbReference>
<reference evidence="9" key="1">
    <citation type="journal article" date="2019" name="Int. J. Syst. Evol. Microbiol.">
        <title>The Global Catalogue of Microorganisms (GCM) 10K type strain sequencing project: providing services to taxonomists for standard genome sequencing and annotation.</title>
        <authorList>
            <consortium name="The Broad Institute Genomics Platform"/>
            <consortium name="The Broad Institute Genome Sequencing Center for Infectious Disease"/>
            <person name="Wu L."/>
            <person name="Ma J."/>
        </authorList>
    </citation>
    <scope>NUCLEOTIDE SEQUENCE [LARGE SCALE GENOMIC DNA]</scope>
    <source>
        <strain evidence="9">JCM 10083</strain>
    </source>
</reference>
<keyword evidence="9" id="KW-1185">Reference proteome</keyword>
<evidence type="ECO:0000259" key="6">
    <source>
        <dbReference type="PROSITE" id="PS50043"/>
    </source>
</evidence>
<keyword evidence="2" id="KW-0805">Transcription regulation</keyword>
<evidence type="ECO:0000256" key="5">
    <source>
        <dbReference type="PROSITE-ProRule" id="PRU00169"/>
    </source>
</evidence>
<dbReference type="InterPro" id="IPR039420">
    <property type="entry name" value="WalR-like"/>
</dbReference>
<dbReference type="RefSeq" id="WP_343972363.1">
    <property type="nucleotide sequence ID" value="NZ_BAAAGK010000093.1"/>
</dbReference>
<dbReference type="InterPro" id="IPR001789">
    <property type="entry name" value="Sig_transdc_resp-reg_receiver"/>
</dbReference>
<dbReference type="Gene3D" id="3.40.50.2300">
    <property type="match status" value="1"/>
</dbReference>